<dbReference type="InterPro" id="IPR013176">
    <property type="entry name" value="Ccz1"/>
</dbReference>
<evidence type="ECO:0000259" key="3">
    <source>
        <dbReference type="Pfam" id="PF19031"/>
    </source>
</evidence>
<evidence type="ECO:0000313" key="6">
    <source>
        <dbReference type="EnsemblMetazoa" id="ADIR003691-PA"/>
    </source>
</evidence>
<reference evidence="7" key="1">
    <citation type="submission" date="2013-03" db="EMBL/GenBank/DDBJ databases">
        <title>The Genome Sequence of Anopheles dirus WRAIR2.</title>
        <authorList>
            <consortium name="The Broad Institute Genomics Platform"/>
            <person name="Neafsey D.E."/>
            <person name="Walton C."/>
            <person name="Walker B."/>
            <person name="Young S.K."/>
            <person name="Zeng Q."/>
            <person name="Gargeya S."/>
            <person name="Fitzgerald M."/>
            <person name="Haas B."/>
            <person name="Abouelleil A."/>
            <person name="Allen A.W."/>
            <person name="Alvarado L."/>
            <person name="Arachchi H.M."/>
            <person name="Berlin A.M."/>
            <person name="Chapman S.B."/>
            <person name="Gainer-Dewar J."/>
            <person name="Goldberg J."/>
            <person name="Griggs A."/>
            <person name="Gujja S."/>
            <person name="Hansen M."/>
            <person name="Howarth C."/>
            <person name="Imamovic A."/>
            <person name="Ireland A."/>
            <person name="Larimer J."/>
            <person name="McCowan C."/>
            <person name="Murphy C."/>
            <person name="Pearson M."/>
            <person name="Poon T.W."/>
            <person name="Priest M."/>
            <person name="Roberts A."/>
            <person name="Saif S."/>
            <person name="Shea T."/>
            <person name="Sisk P."/>
            <person name="Sykes S."/>
            <person name="Wortman J."/>
            <person name="Nusbaum C."/>
            <person name="Birren B."/>
        </authorList>
    </citation>
    <scope>NUCLEOTIDE SEQUENCE [LARGE SCALE GENOMIC DNA]</scope>
    <source>
        <strain evidence="7">WRAIR2</strain>
    </source>
</reference>
<dbReference type="PANTHER" id="PTHR13056">
    <property type="entry name" value="VACUOLAR FUSION PROTEIN CCZ1 HOMOLOG-RELATED"/>
    <property type="match status" value="1"/>
</dbReference>
<dbReference type="GO" id="GO:0035658">
    <property type="term" value="C:Mon1-Ccz1 complex"/>
    <property type="evidence" value="ECO:0007669"/>
    <property type="project" value="InterPro"/>
</dbReference>
<evidence type="ECO:0000259" key="4">
    <source>
        <dbReference type="Pfam" id="PF19032"/>
    </source>
</evidence>
<dbReference type="STRING" id="7168.A0A182N7R7"/>
<feature type="domain" description="CCZ1/INTU/HPS4 third Longin" evidence="5">
    <location>
        <begin position="388"/>
        <end position="488"/>
    </location>
</feature>
<name>A0A182N7R7_9DIPT</name>
<evidence type="ECO:0008006" key="8">
    <source>
        <dbReference type="Google" id="ProtNLM"/>
    </source>
</evidence>
<dbReference type="InterPro" id="IPR043988">
    <property type="entry name" value="CCZ1/INTU_longin_2"/>
</dbReference>
<feature type="domain" description="CCZ1/INTU second Longin" evidence="4">
    <location>
        <begin position="260"/>
        <end position="339"/>
    </location>
</feature>
<reference evidence="6" key="2">
    <citation type="submission" date="2020-05" db="UniProtKB">
        <authorList>
            <consortium name="EnsemblMetazoa"/>
        </authorList>
    </citation>
    <scope>IDENTIFICATION</scope>
    <source>
        <strain evidence="6">WRAIR2</strain>
    </source>
</reference>
<feature type="region of interest" description="Disordered" evidence="2">
    <location>
        <begin position="9"/>
        <end position="37"/>
    </location>
</feature>
<dbReference type="Proteomes" id="UP000075884">
    <property type="component" value="Unassembled WGS sequence"/>
</dbReference>
<dbReference type="EnsemblMetazoa" id="ADIR003691-RA">
    <property type="protein sequence ID" value="ADIR003691-PA"/>
    <property type="gene ID" value="ADIR003691"/>
</dbReference>
<evidence type="ECO:0000259" key="5">
    <source>
        <dbReference type="Pfam" id="PF19033"/>
    </source>
</evidence>
<organism evidence="6 7">
    <name type="scientific">Anopheles dirus</name>
    <dbReference type="NCBI Taxonomy" id="7168"/>
    <lineage>
        <taxon>Eukaryota</taxon>
        <taxon>Metazoa</taxon>
        <taxon>Ecdysozoa</taxon>
        <taxon>Arthropoda</taxon>
        <taxon>Hexapoda</taxon>
        <taxon>Insecta</taxon>
        <taxon>Pterygota</taxon>
        <taxon>Neoptera</taxon>
        <taxon>Endopterygota</taxon>
        <taxon>Diptera</taxon>
        <taxon>Nematocera</taxon>
        <taxon>Culicoidea</taxon>
        <taxon>Culicidae</taxon>
        <taxon>Anophelinae</taxon>
        <taxon>Anopheles</taxon>
    </lineage>
</organism>
<evidence type="ECO:0000256" key="2">
    <source>
        <dbReference type="SAM" id="MobiDB-lite"/>
    </source>
</evidence>
<feature type="domain" description="CCZ1/INTU/HSP4 first Longin" evidence="3">
    <location>
        <begin position="62"/>
        <end position="186"/>
    </location>
</feature>
<dbReference type="Pfam" id="PF19033">
    <property type="entry name" value="Intu_longin_3"/>
    <property type="match status" value="1"/>
</dbReference>
<feature type="compositionally biased region" description="Basic and acidic residues" evidence="2">
    <location>
        <begin position="11"/>
        <end position="34"/>
    </location>
</feature>
<accession>A0A182N7R7</accession>
<dbReference type="PANTHER" id="PTHR13056:SF0">
    <property type="entry name" value="VACUOLAR FUSION PROTEIN CCZ1 HOMOLOG-RELATED"/>
    <property type="match status" value="1"/>
</dbReference>
<dbReference type="Pfam" id="PF19032">
    <property type="entry name" value="Intu_longin_2"/>
    <property type="match status" value="1"/>
</dbReference>
<sequence length="498" mass="57384">PSVSIVWKLQNKSDKQANNPERKSSRTNKSRDFSSNELSRTRIKNRFETMTNPVLAAELSLRSFYIFNSAFGPKEGEEEKKVLYYHPQDTDIDTKIKDVGLSEAIIKFSNTFTKDDSVQTMHTQKTCQFYYQPEPGYWMIMTLNVPFERKTRDSGDYNEYHGDTIHDTIFQSVLRQSYRMFRMFHGTFQDNLRPSEELDAPANLIGTLEAFYQSYILHLQMKKCDVVDAFGSVQYLPLNQLLFLRVQNFINMIEATFAPIKHCIFLYSDQVVWSGISPTDLYTLYEYFHSPMFDHLAQSKQTRPAYVTEQGKIKRYTLMVCRKVQNITLCLLLDDGAVENEQSLYLELNAVVNPQLTSISSDISQHLQVSGESNYGFGCGGSKDDSATAPKFIFFNELNLQHRGTVRLGQQQYQSVAGSGLPNDVMNLIVDLLDDVRSNRRANVMDETIVKTHDDYWIVKRSCNSRHVFIILNKSSTLIDVTEETKKILDQHVKGIFF</sequence>
<keyword evidence="7" id="KW-1185">Reference proteome</keyword>
<evidence type="ECO:0000313" key="7">
    <source>
        <dbReference type="Proteomes" id="UP000075884"/>
    </source>
</evidence>
<dbReference type="AlphaFoldDB" id="A0A182N7R7"/>
<dbReference type="GO" id="GO:0016192">
    <property type="term" value="P:vesicle-mediated transport"/>
    <property type="evidence" value="ECO:0007669"/>
    <property type="project" value="InterPro"/>
</dbReference>
<protein>
    <recommendedName>
        <fullName evidence="8">CCZ1/INTU/HSP4 first Longin domain-containing protein</fullName>
    </recommendedName>
</protein>
<dbReference type="InterPro" id="IPR043989">
    <property type="entry name" value="CCZ1/INTU/HSP4_longin_3"/>
</dbReference>
<comment type="similarity">
    <text evidence="1">Belongs to the CCZ1 family.</text>
</comment>
<dbReference type="Pfam" id="PF19031">
    <property type="entry name" value="Intu_longin_1"/>
    <property type="match status" value="1"/>
</dbReference>
<dbReference type="VEuPathDB" id="VectorBase:ADIR003691"/>
<dbReference type="InterPro" id="IPR043987">
    <property type="entry name" value="CCZ1/INTU/HSP4_longin_1"/>
</dbReference>
<proteinExistence type="inferred from homology"/>
<evidence type="ECO:0000256" key="1">
    <source>
        <dbReference type="ARBA" id="ARBA00005352"/>
    </source>
</evidence>